<accession>A0ABW0BFT2</accession>
<dbReference type="InterPro" id="IPR011528">
    <property type="entry name" value="NERD"/>
</dbReference>
<comment type="caution">
    <text evidence="3">The sequence shown here is derived from an EMBL/GenBank/DDBJ whole genome shotgun (WGS) entry which is preliminary data.</text>
</comment>
<proteinExistence type="predicted"/>
<keyword evidence="1" id="KW-0472">Membrane</keyword>
<organism evidence="3 4">
    <name type="scientific">Nocardioides taihuensis</name>
    <dbReference type="NCBI Taxonomy" id="1835606"/>
    <lineage>
        <taxon>Bacteria</taxon>
        <taxon>Bacillati</taxon>
        <taxon>Actinomycetota</taxon>
        <taxon>Actinomycetes</taxon>
        <taxon>Propionibacteriales</taxon>
        <taxon>Nocardioidaceae</taxon>
        <taxon>Nocardioides</taxon>
    </lineage>
</organism>
<dbReference type="RefSeq" id="WP_378586688.1">
    <property type="nucleotide sequence ID" value="NZ_JBHSKD010000003.1"/>
</dbReference>
<sequence length="259" mass="28811">MLFAMSSWGKAPGDSAQEKYDELLRSWRRRNRKPFVVVALVCGAILVASFGAARIWPPLAWCFGVFGGAALAFWLLARLTPPGWIENWQSGAWGEQATARALRELENEGWIVLHDLPMGRGNVDHIVIVPAGVYLLDSKRLGGVVSVDDQGVTVRRLDDPALTYRQAGDAHLLRLARQTHQQILSASRIRTWVTPVMVIWADFPQDVAEGRCTYVHGDQLVSWLRSRPAAIAPTRVRQVADAVRMAWDPTTQRAAQPEA</sequence>
<keyword evidence="1" id="KW-1133">Transmembrane helix</keyword>
<feature type="domain" description="NERD" evidence="2">
    <location>
        <begin position="90"/>
        <end position="196"/>
    </location>
</feature>
<feature type="transmembrane region" description="Helical" evidence="1">
    <location>
        <begin position="35"/>
        <end position="52"/>
    </location>
</feature>
<keyword evidence="1" id="KW-0812">Transmembrane</keyword>
<reference evidence="4" key="1">
    <citation type="journal article" date="2019" name="Int. J. Syst. Evol. Microbiol.">
        <title>The Global Catalogue of Microorganisms (GCM) 10K type strain sequencing project: providing services to taxonomists for standard genome sequencing and annotation.</title>
        <authorList>
            <consortium name="The Broad Institute Genomics Platform"/>
            <consortium name="The Broad Institute Genome Sequencing Center for Infectious Disease"/>
            <person name="Wu L."/>
            <person name="Ma J."/>
        </authorList>
    </citation>
    <scope>NUCLEOTIDE SEQUENCE [LARGE SCALE GENOMIC DNA]</scope>
    <source>
        <strain evidence="4">DFY41</strain>
    </source>
</reference>
<dbReference type="PROSITE" id="PS50965">
    <property type="entry name" value="NERD"/>
    <property type="match status" value="1"/>
</dbReference>
<protein>
    <submittedName>
        <fullName evidence="3">Nuclease-related domain-containing protein</fullName>
    </submittedName>
</protein>
<evidence type="ECO:0000259" key="2">
    <source>
        <dbReference type="PROSITE" id="PS50965"/>
    </source>
</evidence>
<dbReference type="EMBL" id="JBHSKD010000003">
    <property type="protein sequence ID" value="MFC5175631.1"/>
    <property type="molecule type" value="Genomic_DNA"/>
</dbReference>
<dbReference type="Pfam" id="PF08378">
    <property type="entry name" value="NERD"/>
    <property type="match status" value="1"/>
</dbReference>
<gene>
    <name evidence="3" type="ORF">ACFPGP_03040</name>
</gene>
<evidence type="ECO:0000256" key="1">
    <source>
        <dbReference type="SAM" id="Phobius"/>
    </source>
</evidence>
<evidence type="ECO:0000313" key="3">
    <source>
        <dbReference type="EMBL" id="MFC5175631.1"/>
    </source>
</evidence>
<feature type="transmembrane region" description="Helical" evidence="1">
    <location>
        <begin position="58"/>
        <end position="77"/>
    </location>
</feature>
<name>A0ABW0BFT2_9ACTN</name>
<dbReference type="Proteomes" id="UP001596087">
    <property type="component" value="Unassembled WGS sequence"/>
</dbReference>
<keyword evidence="4" id="KW-1185">Reference proteome</keyword>
<evidence type="ECO:0000313" key="4">
    <source>
        <dbReference type="Proteomes" id="UP001596087"/>
    </source>
</evidence>